<keyword evidence="3" id="KW-1185">Reference proteome</keyword>
<evidence type="ECO:0000313" key="2">
    <source>
        <dbReference type="EMBL" id="KAJ8411160.1"/>
    </source>
</evidence>
<name>A0AAD7SYT8_9TELE</name>
<evidence type="ECO:0000256" key="1">
    <source>
        <dbReference type="SAM" id="Phobius"/>
    </source>
</evidence>
<keyword evidence="1" id="KW-0812">Transmembrane</keyword>
<evidence type="ECO:0000313" key="3">
    <source>
        <dbReference type="Proteomes" id="UP001221898"/>
    </source>
</evidence>
<dbReference type="Proteomes" id="UP001221898">
    <property type="component" value="Unassembled WGS sequence"/>
</dbReference>
<protein>
    <submittedName>
        <fullName evidence="2">Uncharacterized protein</fullName>
    </submittedName>
</protein>
<organism evidence="2 3">
    <name type="scientific">Aldrovandia affinis</name>
    <dbReference type="NCBI Taxonomy" id="143900"/>
    <lineage>
        <taxon>Eukaryota</taxon>
        <taxon>Metazoa</taxon>
        <taxon>Chordata</taxon>
        <taxon>Craniata</taxon>
        <taxon>Vertebrata</taxon>
        <taxon>Euteleostomi</taxon>
        <taxon>Actinopterygii</taxon>
        <taxon>Neopterygii</taxon>
        <taxon>Teleostei</taxon>
        <taxon>Notacanthiformes</taxon>
        <taxon>Halosauridae</taxon>
        <taxon>Aldrovandia</taxon>
    </lineage>
</organism>
<gene>
    <name evidence="2" type="ORF">AAFF_G00171660</name>
</gene>
<accession>A0AAD7SYT8</accession>
<feature type="transmembrane region" description="Helical" evidence="1">
    <location>
        <begin position="241"/>
        <end position="260"/>
    </location>
</feature>
<feature type="transmembrane region" description="Helical" evidence="1">
    <location>
        <begin position="212"/>
        <end position="229"/>
    </location>
</feature>
<dbReference type="AlphaFoldDB" id="A0AAD7SYT8"/>
<keyword evidence="1" id="KW-0472">Membrane</keyword>
<keyword evidence="1" id="KW-1133">Transmembrane helix</keyword>
<sequence>MLPGNPTIDFRTTCRRLQARSLQERAPLEWYTLVANVPRPDGGSWPLTCHNGCTRGCAGIREGWGCYTEVDLLGRDTVTGKTVILELKTMSVSSMNKSIRTRPGSSHVTVLNCFRPTVTKTLVSQFRWLRCFCEQVFACLTPNCVNSRVEIRPKVDNSQGEQAAGPYNSYASNCAAGPTRESGVRPGPEPGLGLALATVGPESSRVTCARRFAATAFLLLSYILTWLVGDWGRLTVWTVSVFLWMNVSSALDTMVSWFGYS</sequence>
<comment type="caution">
    <text evidence="2">The sequence shown here is derived from an EMBL/GenBank/DDBJ whole genome shotgun (WGS) entry which is preliminary data.</text>
</comment>
<dbReference type="EMBL" id="JAINUG010000023">
    <property type="protein sequence ID" value="KAJ8411160.1"/>
    <property type="molecule type" value="Genomic_DNA"/>
</dbReference>
<proteinExistence type="predicted"/>
<reference evidence="2" key="1">
    <citation type="journal article" date="2023" name="Science">
        <title>Genome structures resolve the early diversification of teleost fishes.</title>
        <authorList>
            <person name="Parey E."/>
            <person name="Louis A."/>
            <person name="Montfort J."/>
            <person name="Bouchez O."/>
            <person name="Roques C."/>
            <person name="Iampietro C."/>
            <person name="Lluch J."/>
            <person name="Castinel A."/>
            <person name="Donnadieu C."/>
            <person name="Desvignes T."/>
            <person name="Floi Bucao C."/>
            <person name="Jouanno E."/>
            <person name="Wen M."/>
            <person name="Mejri S."/>
            <person name="Dirks R."/>
            <person name="Jansen H."/>
            <person name="Henkel C."/>
            <person name="Chen W.J."/>
            <person name="Zahm M."/>
            <person name="Cabau C."/>
            <person name="Klopp C."/>
            <person name="Thompson A.W."/>
            <person name="Robinson-Rechavi M."/>
            <person name="Braasch I."/>
            <person name="Lecointre G."/>
            <person name="Bobe J."/>
            <person name="Postlethwait J.H."/>
            <person name="Berthelot C."/>
            <person name="Roest Crollius H."/>
            <person name="Guiguen Y."/>
        </authorList>
    </citation>
    <scope>NUCLEOTIDE SEQUENCE</scope>
    <source>
        <strain evidence="2">NC1722</strain>
    </source>
</reference>